<dbReference type="Proteomes" id="UP000515860">
    <property type="component" value="Chromosome"/>
</dbReference>
<dbReference type="InterPro" id="IPR016621">
    <property type="entry name" value="UCP014543"/>
</dbReference>
<dbReference type="Pfam" id="PF12646">
    <property type="entry name" value="DUF3783"/>
    <property type="match status" value="1"/>
</dbReference>
<accession>A0A7G9GDJ5</accession>
<dbReference type="AlphaFoldDB" id="A0A7G9GDJ5"/>
<evidence type="ECO:0000313" key="2">
    <source>
        <dbReference type="Proteomes" id="UP000515860"/>
    </source>
</evidence>
<sequence>MKEIILIFQLEDSSMKTAIGQALLPFHVRLKKVEPSEYNKPLGALAGLPGFEADGSAGTYTGAPLPAPMMIFAGLPENKFDRILRQLRNHKVILPYKAVLTPTNQAWTPLQCFEEIKREHESMNCSL</sequence>
<keyword evidence="2" id="KW-1185">Reference proteome</keyword>
<evidence type="ECO:0000313" key="1">
    <source>
        <dbReference type="EMBL" id="QNM08877.1"/>
    </source>
</evidence>
<organism evidence="1 2">
    <name type="scientific">Wansuia hejianensis</name>
    <dbReference type="NCBI Taxonomy" id="2763667"/>
    <lineage>
        <taxon>Bacteria</taxon>
        <taxon>Bacillati</taxon>
        <taxon>Bacillota</taxon>
        <taxon>Clostridia</taxon>
        <taxon>Lachnospirales</taxon>
        <taxon>Lachnospiraceae</taxon>
        <taxon>Wansuia</taxon>
    </lineage>
</organism>
<dbReference type="EMBL" id="CP060635">
    <property type="protein sequence ID" value="QNM08877.1"/>
    <property type="molecule type" value="Genomic_DNA"/>
</dbReference>
<protein>
    <submittedName>
        <fullName evidence="1">DUF3783 domain-containing protein</fullName>
    </submittedName>
</protein>
<gene>
    <name evidence="1" type="ORF">H9Q79_00775</name>
</gene>
<dbReference type="RefSeq" id="WP_249328994.1">
    <property type="nucleotide sequence ID" value="NZ_CP060635.1"/>
</dbReference>
<name>A0A7G9GDJ5_9FIRM</name>
<reference evidence="1 2" key="1">
    <citation type="submission" date="2020-08" db="EMBL/GenBank/DDBJ databases">
        <authorList>
            <person name="Liu C."/>
            <person name="Sun Q."/>
        </authorList>
    </citation>
    <scope>NUCLEOTIDE SEQUENCE [LARGE SCALE GENOMIC DNA]</scope>
    <source>
        <strain evidence="1 2">NSJ-29</strain>
    </source>
</reference>
<proteinExistence type="predicted"/>
<dbReference type="KEGG" id="whj:H9Q79_00775"/>